<comment type="caution">
    <text evidence="1">The sequence shown here is derived from an EMBL/GenBank/DDBJ whole genome shotgun (WGS) entry which is preliminary data.</text>
</comment>
<reference evidence="1" key="1">
    <citation type="journal article" date="2022" name="bioRxiv">
        <title>Sequencing and chromosome-scale assembly of the giantPleurodeles waltlgenome.</title>
        <authorList>
            <person name="Brown T."/>
            <person name="Elewa A."/>
            <person name="Iarovenko S."/>
            <person name="Subramanian E."/>
            <person name="Araus A.J."/>
            <person name="Petzold A."/>
            <person name="Susuki M."/>
            <person name="Suzuki K.-i.T."/>
            <person name="Hayashi T."/>
            <person name="Toyoda A."/>
            <person name="Oliveira C."/>
            <person name="Osipova E."/>
            <person name="Leigh N.D."/>
            <person name="Simon A."/>
            <person name="Yun M.H."/>
        </authorList>
    </citation>
    <scope>NUCLEOTIDE SEQUENCE</scope>
    <source>
        <strain evidence="1">20211129_DDA</strain>
        <tissue evidence="1">Liver</tissue>
    </source>
</reference>
<dbReference type="AlphaFoldDB" id="A0AAV7SYT9"/>
<dbReference type="EMBL" id="JANPWB010000007">
    <property type="protein sequence ID" value="KAJ1169146.1"/>
    <property type="molecule type" value="Genomic_DNA"/>
</dbReference>
<gene>
    <name evidence="1" type="ORF">NDU88_001052</name>
</gene>
<accession>A0AAV7SYT9</accession>
<sequence>MVREIIRNQPSSSRGAGDMWCSTGLEDEALDYDEEKEVEEGEIVNESLGAYLGVGAGQGSEAVVNGRRSFGVLQDLTLKTVQCDQTSDTERQKVAIRSIPRGEKESILEVRGVEDTQTVIRFVSVAVGNSPDISAKSLGKLGGKEISLQVNVEGQRDVWGTHKILDSEKTDVRALRVYWHRGVGAGVRLRGSAPGDDRFSDRSTGCFCPRTRALLPFPADQPFPFKAWRHCATGCSHVDRSPFFLVFATLRSLACR</sequence>
<keyword evidence="2" id="KW-1185">Reference proteome</keyword>
<evidence type="ECO:0000313" key="1">
    <source>
        <dbReference type="EMBL" id="KAJ1169146.1"/>
    </source>
</evidence>
<organism evidence="1 2">
    <name type="scientific">Pleurodeles waltl</name>
    <name type="common">Iberian ribbed newt</name>
    <dbReference type="NCBI Taxonomy" id="8319"/>
    <lineage>
        <taxon>Eukaryota</taxon>
        <taxon>Metazoa</taxon>
        <taxon>Chordata</taxon>
        <taxon>Craniata</taxon>
        <taxon>Vertebrata</taxon>
        <taxon>Euteleostomi</taxon>
        <taxon>Amphibia</taxon>
        <taxon>Batrachia</taxon>
        <taxon>Caudata</taxon>
        <taxon>Salamandroidea</taxon>
        <taxon>Salamandridae</taxon>
        <taxon>Pleurodelinae</taxon>
        <taxon>Pleurodeles</taxon>
    </lineage>
</organism>
<protein>
    <submittedName>
        <fullName evidence="1">Uncharacterized protein</fullName>
    </submittedName>
</protein>
<dbReference type="Proteomes" id="UP001066276">
    <property type="component" value="Chromosome 4_1"/>
</dbReference>
<evidence type="ECO:0000313" key="2">
    <source>
        <dbReference type="Proteomes" id="UP001066276"/>
    </source>
</evidence>
<name>A0AAV7SYT9_PLEWA</name>
<proteinExistence type="predicted"/>